<reference evidence="1" key="1">
    <citation type="submission" date="2021-02" db="EMBL/GenBank/DDBJ databases">
        <authorList>
            <person name="Palmer J.M."/>
        </authorList>
    </citation>
    <scope>NUCLEOTIDE SEQUENCE</scope>
    <source>
        <strain evidence="1">SCRP734</strain>
    </source>
</reference>
<sequence>MGEECRGDDWSGDVCEFASKAVYDVLVQQRKIVAASTPQVALGLDEELTREAIAQGTKDKPSELLMWMLVALIEVAYGPIDGALQVAREVAQRVTVQVQGTKREAAGAAAEATQLQKELLDAFTKFEYRGDAAKLFFEHLEQCWEAYLRNPSAYAAPYTAILQSSGLGKSRLLYQLAQDAVSGIVGMTTGVEMRVLYVCMRDQRSSGFPPPTQNLHGWLFGPGQDEFAIAEKL</sequence>
<accession>A0A8T1V4M7</accession>
<proteinExistence type="predicted"/>
<evidence type="ECO:0000313" key="2">
    <source>
        <dbReference type="Proteomes" id="UP000694044"/>
    </source>
</evidence>
<name>A0A8T1V4M7_9STRA</name>
<comment type="caution">
    <text evidence="1">The sequence shown here is derived from an EMBL/GenBank/DDBJ whole genome shotgun (WGS) entry which is preliminary data.</text>
</comment>
<dbReference type="EMBL" id="JAGDFM010001298">
    <property type="protein sequence ID" value="KAG7375313.1"/>
    <property type="molecule type" value="Genomic_DNA"/>
</dbReference>
<dbReference type="OrthoDB" id="129554at2759"/>
<evidence type="ECO:0000313" key="1">
    <source>
        <dbReference type="EMBL" id="KAG7375313.1"/>
    </source>
</evidence>
<organism evidence="1 2">
    <name type="scientific">Phytophthora pseudosyringae</name>
    <dbReference type="NCBI Taxonomy" id="221518"/>
    <lineage>
        <taxon>Eukaryota</taxon>
        <taxon>Sar</taxon>
        <taxon>Stramenopiles</taxon>
        <taxon>Oomycota</taxon>
        <taxon>Peronosporomycetes</taxon>
        <taxon>Peronosporales</taxon>
        <taxon>Peronosporaceae</taxon>
        <taxon>Phytophthora</taxon>
    </lineage>
</organism>
<keyword evidence="2" id="KW-1185">Reference proteome</keyword>
<feature type="non-terminal residue" evidence="1">
    <location>
        <position position="233"/>
    </location>
</feature>
<dbReference type="PANTHER" id="PTHR33266:SF1">
    <property type="entry name" value="F-BOX DOMAIN-CONTAINING PROTEIN"/>
    <property type="match status" value="1"/>
</dbReference>
<dbReference type="PANTHER" id="PTHR33266">
    <property type="entry name" value="CHROMOSOME 15, WHOLE GENOME SHOTGUN SEQUENCE"/>
    <property type="match status" value="1"/>
</dbReference>
<protein>
    <submittedName>
        <fullName evidence="1">Uncharacterized protein</fullName>
    </submittedName>
</protein>
<dbReference type="Proteomes" id="UP000694044">
    <property type="component" value="Unassembled WGS sequence"/>
</dbReference>
<dbReference type="AlphaFoldDB" id="A0A8T1V4M7"/>
<gene>
    <name evidence="1" type="ORF">PHYPSEUDO_001862</name>
</gene>